<keyword evidence="3" id="KW-1185">Reference proteome</keyword>
<evidence type="ECO:0000313" key="3">
    <source>
        <dbReference type="Proteomes" id="UP001412239"/>
    </source>
</evidence>
<protein>
    <submittedName>
        <fullName evidence="2">Uncharacterized protein</fullName>
    </submittedName>
</protein>
<gene>
    <name evidence="2" type="ORF">GSTUAT00007721001</name>
</gene>
<feature type="compositionally biased region" description="Basic and acidic residues" evidence="1">
    <location>
        <begin position="1"/>
        <end position="16"/>
    </location>
</feature>
<sequence>MEYQPDARRGQHEPQHHFGPPNISPAAVSDTPRPTRRSALPPSISPGISRGHLRRFDIPDEEGKSSVFPEQVPPAGDPQPQYTRDCVKRFQDWRSEKGNLASRGGREGGLDIEISLLGFLSFKKALHIDDDHETARFPKYSYDSFTSVLTIQCMPSVIHEQVVSTISEGLTLARSHLPTYLQQRIDIVGNQNFTNFHGAYHGSEKTPDTALKIEDSSGNLALRFILEVGLAETYEKLVRDASLWLDGTETVSAVMLVKLVEDPGYQCPTQLLSDQEFAQQGFLRPQELNLSTFALHGSYGPAVYKGFTWVGSVSGFIEIWKRDRVSGLASRTRGPLNLLSMADSTAIDFWMSDFIDIPPEDDQPILCKWGNFLNNLGRYIRELAADRCRRALIDREGRMNILDRDYQPSHSVDSP</sequence>
<dbReference type="AlphaFoldDB" id="A0A292PNX7"/>
<evidence type="ECO:0000313" key="2">
    <source>
        <dbReference type="EMBL" id="CUS08190.1"/>
    </source>
</evidence>
<dbReference type="EMBL" id="LN891144">
    <property type="protein sequence ID" value="CUS08190.1"/>
    <property type="molecule type" value="Genomic_DNA"/>
</dbReference>
<proteinExistence type="predicted"/>
<feature type="compositionally biased region" description="Basic and acidic residues" evidence="1">
    <location>
        <begin position="54"/>
        <end position="64"/>
    </location>
</feature>
<evidence type="ECO:0000256" key="1">
    <source>
        <dbReference type="SAM" id="MobiDB-lite"/>
    </source>
</evidence>
<accession>A0A292PNX7</accession>
<feature type="region of interest" description="Disordered" evidence="1">
    <location>
        <begin position="1"/>
        <end position="83"/>
    </location>
</feature>
<organism evidence="2 3">
    <name type="scientific">Tuber aestivum</name>
    <name type="common">summer truffle</name>
    <dbReference type="NCBI Taxonomy" id="59557"/>
    <lineage>
        <taxon>Eukaryota</taxon>
        <taxon>Fungi</taxon>
        <taxon>Dikarya</taxon>
        <taxon>Ascomycota</taxon>
        <taxon>Pezizomycotina</taxon>
        <taxon>Pezizomycetes</taxon>
        <taxon>Pezizales</taxon>
        <taxon>Tuberaceae</taxon>
        <taxon>Tuber</taxon>
    </lineage>
</organism>
<dbReference type="Proteomes" id="UP001412239">
    <property type="component" value="Unassembled WGS sequence"/>
</dbReference>
<name>A0A292PNX7_9PEZI</name>
<reference evidence="2" key="1">
    <citation type="submission" date="2015-10" db="EMBL/GenBank/DDBJ databases">
        <authorList>
            <person name="Regsiter A."/>
            <person name="william w."/>
        </authorList>
    </citation>
    <scope>NUCLEOTIDE SEQUENCE</scope>
    <source>
        <strain evidence="2">Montdore</strain>
    </source>
</reference>